<feature type="compositionally biased region" description="Polar residues" evidence="8">
    <location>
        <begin position="799"/>
        <end position="814"/>
    </location>
</feature>
<keyword evidence="6" id="KW-0963">Cytoplasm</keyword>
<comment type="caution">
    <text evidence="10">The sequence shown here is derived from an EMBL/GenBank/DDBJ whole genome shotgun (WGS) entry which is preliminary data.</text>
</comment>
<comment type="subcellular location">
    <subcellularLocation>
        <location evidence="3">Cytoplasm</location>
    </subcellularLocation>
    <subcellularLocation>
        <location evidence="2">Nucleus</location>
    </subcellularLocation>
</comment>
<dbReference type="EMBL" id="SGPL01000017">
    <property type="protein sequence ID" value="THH20650.1"/>
    <property type="molecule type" value="Genomic_DNA"/>
</dbReference>
<feature type="compositionally biased region" description="Polar residues" evidence="8">
    <location>
        <begin position="137"/>
        <end position="148"/>
    </location>
</feature>
<feature type="compositionally biased region" description="Basic and acidic residues" evidence="8">
    <location>
        <begin position="746"/>
        <end position="755"/>
    </location>
</feature>
<evidence type="ECO:0000256" key="7">
    <source>
        <dbReference type="ARBA" id="ARBA00023242"/>
    </source>
</evidence>
<dbReference type="OrthoDB" id="128308at2759"/>
<evidence type="ECO:0000256" key="5">
    <source>
        <dbReference type="ARBA" id="ARBA00015162"/>
    </source>
</evidence>
<feature type="region of interest" description="Disordered" evidence="8">
    <location>
        <begin position="52"/>
        <end position="171"/>
    </location>
</feature>
<feature type="compositionally biased region" description="Basic and acidic residues" evidence="8">
    <location>
        <begin position="769"/>
        <end position="782"/>
    </location>
</feature>
<dbReference type="InterPro" id="IPR028094">
    <property type="entry name" value="RTC4_C"/>
</dbReference>
<keyword evidence="7" id="KW-0539">Nucleus</keyword>
<feature type="compositionally biased region" description="Polar residues" evidence="8">
    <location>
        <begin position="56"/>
        <end position="67"/>
    </location>
</feature>
<organism evidence="10 11">
    <name type="scientific">Bondarzewia mesenterica</name>
    <dbReference type="NCBI Taxonomy" id="1095465"/>
    <lineage>
        <taxon>Eukaryota</taxon>
        <taxon>Fungi</taxon>
        <taxon>Dikarya</taxon>
        <taxon>Basidiomycota</taxon>
        <taxon>Agaricomycotina</taxon>
        <taxon>Agaricomycetes</taxon>
        <taxon>Russulales</taxon>
        <taxon>Bondarzewiaceae</taxon>
        <taxon>Bondarzewia</taxon>
    </lineage>
</organism>
<feature type="region of interest" description="Disordered" evidence="8">
    <location>
        <begin position="185"/>
        <end position="391"/>
    </location>
</feature>
<evidence type="ECO:0000256" key="1">
    <source>
        <dbReference type="ARBA" id="ARBA00002738"/>
    </source>
</evidence>
<comment type="function">
    <text evidence="1">May be involved in a process influencing telomere capping.</text>
</comment>
<evidence type="ECO:0000256" key="8">
    <source>
        <dbReference type="SAM" id="MobiDB-lite"/>
    </source>
</evidence>
<dbReference type="Proteomes" id="UP000310158">
    <property type="component" value="Unassembled WGS sequence"/>
</dbReference>
<dbReference type="PANTHER" id="PTHR41391:SF1">
    <property type="entry name" value="RESTRICTION OF TELOMERE CAPPING PROTEIN 4"/>
    <property type="match status" value="1"/>
</dbReference>
<dbReference type="SMART" id="SM01312">
    <property type="entry name" value="RTC4"/>
    <property type="match status" value="1"/>
</dbReference>
<feature type="compositionally biased region" description="Basic and acidic residues" evidence="8">
    <location>
        <begin position="234"/>
        <end position="248"/>
    </location>
</feature>
<dbReference type="GO" id="GO:0005737">
    <property type="term" value="C:cytoplasm"/>
    <property type="evidence" value="ECO:0007669"/>
    <property type="project" value="UniProtKB-SubCell"/>
</dbReference>
<evidence type="ECO:0000256" key="2">
    <source>
        <dbReference type="ARBA" id="ARBA00004123"/>
    </source>
</evidence>
<keyword evidence="11" id="KW-1185">Reference proteome</keyword>
<feature type="compositionally biased region" description="Low complexity" evidence="8">
    <location>
        <begin position="371"/>
        <end position="385"/>
    </location>
</feature>
<feature type="compositionally biased region" description="Basic and acidic residues" evidence="8">
    <location>
        <begin position="113"/>
        <end position="123"/>
    </location>
</feature>
<evidence type="ECO:0000256" key="3">
    <source>
        <dbReference type="ARBA" id="ARBA00004496"/>
    </source>
</evidence>
<dbReference type="Pfam" id="PF14474">
    <property type="entry name" value="RTC4"/>
    <property type="match status" value="1"/>
</dbReference>
<evidence type="ECO:0000256" key="6">
    <source>
        <dbReference type="ARBA" id="ARBA00022490"/>
    </source>
</evidence>
<dbReference type="AlphaFoldDB" id="A0A4S4MC79"/>
<dbReference type="GO" id="GO:0005634">
    <property type="term" value="C:nucleus"/>
    <property type="evidence" value="ECO:0007669"/>
    <property type="project" value="UniProtKB-SubCell"/>
</dbReference>
<evidence type="ECO:0000259" key="9">
    <source>
        <dbReference type="SMART" id="SM01312"/>
    </source>
</evidence>
<comment type="similarity">
    <text evidence="4">Belongs to the RTC4 family.</text>
</comment>
<feature type="region of interest" description="Disordered" evidence="8">
    <location>
        <begin position="735"/>
        <end position="814"/>
    </location>
</feature>
<reference evidence="10 11" key="1">
    <citation type="submission" date="2019-02" db="EMBL/GenBank/DDBJ databases">
        <title>Genome sequencing of the rare red list fungi Bondarzewia mesenterica.</title>
        <authorList>
            <person name="Buettner E."/>
            <person name="Kellner H."/>
        </authorList>
    </citation>
    <scope>NUCLEOTIDE SEQUENCE [LARGE SCALE GENOMIC DNA]</scope>
    <source>
        <strain evidence="10 11">DSM 108281</strain>
    </source>
</reference>
<accession>A0A4S4MC79</accession>
<feature type="domain" description="Restriction of telomere capping protein 4 C-terminal" evidence="9">
    <location>
        <begin position="584"/>
        <end position="711"/>
    </location>
</feature>
<feature type="compositionally biased region" description="Polar residues" evidence="8">
    <location>
        <begin position="256"/>
        <end position="269"/>
    </location>
</feature>
<evidence type="ECO:0000313" key="10">
    <source>
        <dbReference type="EMBL" id="THH20650.1"/>
    </source>
</evidence>
<sequence length="814" mass="89768">MEKLENDLKRRGSTYFNDRVVRMTHRPGYTPDDKGKVFEDLGTTDFKRDNKRVKNTYGSRNGKTGMSSPDELDFLSESSAPDHNADGGTSKRSKNARPSKENAREGVVVVDGKALDYHPDYKPKPKFPNFKKNKKPSNANSGETSMLNNPEIPTCALSSNPPSLNSASSSSHAVLARLSASRNGMAYKPPANQQPFSKARFRDSLLDNTTPTSRRLREPQAFPGAKLSPLQEHGQGEERSKEKGEQKEAPFPMSLSPPTSNSSVPFHNSRTSHRFQADSEGHETVKGRAAASRARFFHSSSDDDDDEGLNQPTPRARPAPKRIYLEVQAFPELQPLSNLKPKHGQRSGSEAETLPARGKDATAKSKKAKSIKVAPFPISSPAASPDTSQPRTKTEIFPMLSPLSSPMHSSSLEQSKSIYGHDDDDELAISKDDEVLTRGGPRPFPMALSQLESIRTIQDRGEGSSGVNKQSAKLALRTNAADDDSLSLDPTIDPSTLCPYCDDPLPSSPTPILQSLLVTAKCKSYPEPRPGNPYGLKAPLATFVSVCQRHEFETLDIPRAEARGWPSKIDFNKVRERVEGMAGMLRRLVRNKRNERQQSIFWKQVAEELQSLGSRAVVGVKGQFDNFEKTQPGYYGELGSMVIHQTLYSLFPPASFDADGIAPLTPADFINRILVPEAALALIMEDTGQNKEQATRTMRQSATYGVAMFPEGGDGDGKGVGAGAGEEIVKERARARRRELEEEDRVEEKMLKEQEAGNQQHRRKKKDGRRHDITEYGTEKEQNSATKFKAKRKKPCPSGTESASGDCTSPRSRY</sequence>
<gene>
    <name evidence="10" type="ORF">EW146_g743</name>
</gene>
<evidence type="ECO:0000313" key="11">
    <source>
        <dbReference type="Proteomes" id="UP000310158"/>
    </source>
</evidence>
<name>A0A4S4MC79_9AGAM</name>
<dbReference type="InterPro" id="IPR039024">
    <property type="entry name" value="RTC4"/>
</dbReference>
<evidence type="ECO:0000256" key="4">
    <source>
        <dbReference type="ARBA" id="ARBA00009461"/>
    </source>
</evidence>
<feature type="compositionally biased region" description="Basic and acidic residues" evidence="8">
    <location>
        <begin position="275"/>
        <end position="286"/>
    </location>
</feature>
<feature type="region of interest" description="Disordered" evidence="8">
    <location>
        <begin position="707"/>
        <end position="726"/>
    </location>
</feature>
<proteinExistence type="inferred from homology"/>
<protein>
    <recommendedName>
        <fullName evidence="5">Restriction of telomere capping protein 4</fullName>
    </recommendedName>
</protein>
<feature type="compositionally biased region" description="Low complexity" evidence="8">
    <location>
        <begin position="288"/>
        <end position="299"/>
    </location>
</feature>
<dbReference type="PANTHER" id="PTHR41391">
    <property type="entry name" value="RESTRICTION OF TELOMERE CAPPING PROTEIN 4"/>
    <property type="match status" value="1"/>
</dbReference>
<feature type="compositionally biased region" description="Low complexity" evidence="8">
    <location>
        <begin position="156"/>
        <end position="171"/>
    </location>
</feature>